<dbReference type="SUPFAM" id="SSF82199">
    <property type="entry name" value="SET domain"/>
    <property type="match status" value="1"/>
</dbReference>
<evidence type="ECO:0000259" key="1">
    <source>
        <dbReference type="PROSITE" id="PS50280"/>
    </source>
</evidence>
<dbReference type="InterPro" id="IPR009207">
    <property type="entry name" value="SET7_MeTrfase"/>
</dbReference>
<sequence>MTKLSIGSSEGRGLGVFARAPIAQGETVERTPVIVLPDPQWELLERTSLHEYYFLWGEDAVAIATGFGMLYNHTSDPNARLVRHLDSRELEVVALRDIAKGEEVTVRYESVWFPLK</sequence>
<evidence type="ECO:0000313" key="2">
    <source>
        <dbReference type="EMBL" id="AUX47345.1"/>
    </source>
</evidence>
<reference evidence="2 3" key="1">
    <citation type="submission" date="2015-09" db="EMBL/GenBank/DDBJ databases">
        <title>Sorangium comparison.</title>
        <authorList>
            <person name="Zaburannyi N."/>
            <person name="Bunk B."/>
            <person name="Overmann J."/>
            <person name="Mueller R."/>
        </authorList>
    </citation>
    <scope>NUCLEOTIDE SEQUENCE [LARGE SCALE GENOMIC DNA]</scope>
    <source>
        <strain evidence="2 3">So ce26</strain>
    </source>
</reference>
<name>A0A2L0F6Z6_SORCE</name>
<dbReference type="Gene3D" id="2.170.270.10">
    <property type="entry name" value="SET domain"/>
    <property type="match status" value="1"/>
</dbReference>
<dbReference type="PROSITE" id="PS50280">
    <property type="entry name" value="SET"/>
    <property type="match status" value="1"/>
</dbReference>
<dbReference type="InterPro" id="IPR001214">
    <property type="entry name" value="SET_dom"/>
</dbReference>
<protein>
    <recommendedName>
        <fullName evidence="1">SET domain-containing protein</fullName>
    </recommendedName>
</protein>
<dbReference type="RefSeq" id="WP_104985376.1">
    <property type="nucleotide sequence ID" value="NZ_CP012673.1"/>
</dbReference>
<dbReference type="EMBL" id="CP012673">
    <property type="protein sequence ID" value="AUX47345.1"/>
    <property type="molecule type" value="Genomic_DNA"/>
</dbReference>
<feature type="domain" description="SET" evidence="1">
    <location>
        <begin position="2"/>
        <end position="109"/>
    </location>
</feature>
<organism evidence="2 3">
    <name type="scientific">Sorangium cellulosum</name>
    <name type="common">Polyangium cellulosum</name>
    <dbReference type="NCBI Taxonomy" id="56"/>
    <lineage>
        <taxon>Bacteria</taxon>
        <taxon>Pseudomonadati</taxon>
        <taxon>Myxococcota</taxon>
        <taxon>Polyangia</taxon>
        <taxon>Polyangiales</taxon>
        <taxon>Polyangiaceae</taxon>
        <taxon>Sorangium</taxon>
    </lineage>
</organism>
<gene>
    <name evidence="2" type="ORF">SOCE26_088640</name>
</gene>
<dbReference type="Proteomes" id="UP000238348">
    <property type="component" value="Chromosome"/>
</dbReference>
<dbReference type="OrthoDB" id="9804945at2"/>
<dbReference type="SMART" id="SM00317">
    <property type="entry name" value="SET"/>
    <property type="match status" value="1"/>
</dbReference>
<evidence type="ECO:0000313" key="3">
    <source>
        <dbReference type="Proteomes" id="UP000238348"/>
    </source>
</evidence>
<dbReference type="GO" id="GO:0062122">
    <property type="term" value="F:histone H3K37 methyltransferase activity"/>
    <property type="evidence" value="ECO:0007669"/>
    <property type="project" value="InterPro"/>
</dbReference>
<dbReference type="AlphaFoldDB" id="A0A2L0F6Z6"/>
<accession>A0A2L0F6Z6</accession>
<proteinExistence type="predicted"/>
<dbReference type="CDD" id="cd10540">
    <property type="entry name" value="SET_SpSet7-like"/>
    <property type="match status" value="1"/>
</dbReference>
<dbReference type="Pfam" id="PF00856">
    <property type="entry name" value="SET"/>
    <property type="match status" value="1"/>
</dbReference>
<dbReference type="InterPro" id="IPR046341">
    <property type="entry name" value="SET_dom_sf"/>
</dbReference>
<dbReference type="PIRSF" id="PIRSF022536">
    <property type="entry name" value="A612L_SET"/>
    <property type="match status" value="1"/>
</dbReference>